<dbReference type="GO" id="GO:0043565">
    <property type="term" value="F:sequence-specific DNA binding"/>
    <property type="evidence" value="ECO:0007669"/>
    <property type="project" value="TreeGrafter"/>
</dbReference>
<keyword evidence="4 10" id="KW-1133">Transmembrane helix</keyword>
<dbReference type="PROSITE" id="PS51688">
    <property type="entry name" value="ICA"/>
    <property type="match status" value="1"/>
</dbReference>
<evidence type="ECO:0000259" key="12">
    <source>
        <dbReference type="PROSITE" id="PS51688"/>
    </source>
</evidence>
<evidence type="ECO:0000256" key="4">
    <source>
        <dbReference type="ARBA" id="ARBA00022989"/>
    </source>
</evidence>
<evidence type="ECO:0000256" key="8">
    <source>
        <dbReference type="SAM" id="Coils"/>
    </source>
</evidence>
<comment type="subcellular location">
    <subcellularLocation>
        <location evidence="1">Membrane</location>
        <topology evidence="1">Single-pass membrane protein</topology>
    </subcellularLocation>
</comment>
<feature type="coiled-coil region" evidence="8">
    <location>
        <begin position="653"/>
        <end position="680"/>
    </location>
</feature>
<keyword evidence="6 10" id="KW-0472">Membrane</keyword>
<keyword evidence="3 10" id="KW-0812">Transmembrane</keyword>
<protein>
    <submittedName>
        <fullName evidence="13">Myelin regulatory factor</fullName>
    </submittedName>
</protein>
<feature type="compositionally biased region" description="Polar residues" evidence="9">
    <location>
        <begin position="727"/>
        <end position="740"/>
    </location>
</feature>
<feature type="DNA-binding region" description="NDT80" evidence="7">
    <location>
        <begin position="227"/>
        <end position="511"/>
    </location>
</feature>
<evidence type="ECO:0000256" key="9">
    <source>
        <dbReference type="SAM" id="MobiDB-lite"/>
    </source>
</evidence>
<feature type="compositionally biased region" description="Pro residues" evidence="9">
    <location>
        <begin position="118"/>
        <end position="129"/>
    </location>
</feature>
<dbReference type="SUPFAM" id="SSF49417">
    <property type="entry name" value="p53-like transcription factors"/>
    <property type="match status" value="1"/>
</dbReference>
<evidence type="ECO:0000256" key="2">
    <source>
        <dbReference type="ARBA" id="ARBA00008221"/>
    </source>
</evidence>
<dbReference type="GO" id="GO:0045893">
    <property type="term" value="P:positive regulation of DNA-templated transcription"/>
    <property type="evidence" value="ECO:0007669"/>
    <property type="project" value="TreeGrafter"/>
</dbReference>
<evidence type="ECO:0000259" key="11">
    <source>
        <dbReference type="PROSITE" id="PS51517"/>
    </source>
</evidence>
<keyword evidence="14" id="KW-1185">Reference proteome</keyword>
<comment type="caution">
    <text evidence="13">The sequence shown here is derived from an EMBL/GenBank/DDBJ whole genome shotgun (WGS) entry which is preliminary data.</text>
</comment>
<dbReference type="EMBL" id="NEDP02004093">
    <property type="protein sequence ID" value="OWF46755.1"/>
    <property type="molecule type" value="Genomic_DNA"/>
</dbReference>
<evidence type="ECO:0000256" key="10">
    <source>
        <dbReference type="SAM" id="Phobius"/>
    </source>
</evidence>
<dbReference type="OrthoDB" id="27041at2759"/>
<dbReference type="Pfam" id="PF13887">
    <property type="entry name" value="MYRF_ICA"/>
    <property type="match status" value="1"/>
</dbReference>
<dbReference type="InterPro" id="IPR051577">
    <property type="entry name" value="MRF-like"/>
</dbReference>
<proteinExistence type="inferred from homology"/>
<dbReference type="Pfam" id="PF05224">
    <property type="entry name" value="NDT80_PhoG"/>
    <property type="match status" value="1"/>
</dbReference>
<feature type="domain" description="Peptidase S74" evidence="12">
    <location>
        <begin position="557"/>
        <end position="667"/>
    </location>
</feature>
<accession>A0A210QDE9</accession>
<dbReference type="InterPro" id="IPR024061">
    <property type="entry name" value="NDT80_DNA-bd_dom"/>
</dbReference>
<evidence type="ECO:0000256" key="1">
    <source>
        <dbReference type="ARBA" id="ARBA00004167"/>
    </source>
</evidence>
<dbReference type="GO" id="GO:0016540">
    <property type="term" value="P:protein autoprocessing"/>
    <property type="evidence" value="ECO:0007669"/>
    <property type="project" value="InterPro"/>
</dbReference>
<feature type="region of interest" description="Disordered" evidence="9">
    <location>
        <begin position="696"/>
        <end position="740"/>
    </location>
</feature>
<dbReference type="InterPro" id="IPR025719">
    <property type="entry name" value="MYRF_C2"/>
</dbReference>
<dbReference type="STRING" id="6573.A0A210QDE9"/>
<dbReference type="GO" id="GO:0003700">
    <property type="term" value="F:DNA-binding transcription factor activity"/>
    <property type="evidence" value="ECO:0007669"/>
    <property type="project" value="UniProtKB-UniRule"/>
</dbReference>
<dbReference type="Gene3D" id="2.60.40.1390">
    <property type="entry name" value="NDT80 DNA-binding domain"/>
    <property type="match status" value="1"/>
</dbReference>
<dbReference type="PROSITE" id="PS51517">
    <property type="entry name" value="NDT80"/>
    <property type="match status" value="1"/>
</dbReference>
<feature type="region of interest" description="Disordered" evidence="9">
    <location>
        <begin position="103"/>
        <end position="138"/>
    </location>
</feature>
<keyword evidence="8" id="KW-0175">Coiled coil</keyword>
<name>A0A210QDE9_MIZYE</name>
<feature type="compositionally biased region" description="Polar residues" evidence="9">
    <location>
        <begin position="940"/>
        <end position="951"/>
    </location>
</feature>
<evidence type="ECO:0000256" key="7">
    <source>
        <dbReference type="PROSITE-ProRule" id="PRU00850"/>
    </source>
</evidence>
<dbReference type="GO" id="GO:0005789">
    <property type="term" value="C:endoplasmic reticulum membrane"/>
    <property type="evidence" value="ECO:0007669"/>
    <property type="project" value="TreeGrafter"/>
</dbReference>
<dbReference type="InterPro" id="IPR037141">
    <property type="entry name" value="NDT80_DNA-bd_dom_sf"/>
</dbReference>
<keyword evidence="5 7" id="KW-0238">DNA-binding</keyword>
<dbReference type="Pfam" id="PF13888">
    <property type="entry name" value="MRF_C2"/>
    <property type="match status" value="1"/>
</dbReference>
<evidence type="ECO:0000313" key="13">
    <source>
        <dbReference type="EMBL" id="OWF46755.1"/>
    </source>
</evidence>
<dbReference type="InterPro" id="IPR026932">
    <property type="entry name" value="MYRF_ICA"/>
</dbReference>
<evidence type="ECO:0000256" key="3">
    <source>
        <dbReference type="ARBA" id="ARBA00022692"/>
    </source>
</evidence>
<evidence type="ECO:0000256" key="5">
    <source>
        <dbReference type="ARBA" id="ARBA00023125"/>
    </source>
</evidence>
<dbReference type="FunFam" id="2.60.40.1390:FF:000004">
    <property type="entry name" value="Myelin regulatory factor"/>
    <property type="match status" value="1"/>
</dbReference>
<feature type="compositionally biased region" description="Basic residues" evidence="9">
    <location>
        <begin position="708"/>
        <end position="717"/>
    </location>
</feature>
<dbReference type="InterPro" id="IPR030392">
    <property type="entry name" value="S74_ICA"/>
</dbReference>
<dbReference type="GO" id="GO:0005634">
    <property type="term" value="C:nucleus"/>
    <property type="evidence" value="ECO:0007669"/>
    <property type="project" value="TreeGrafter"/>
</dbReference>
<comment type="similarity">
    <text evidence="2">Belongs to the MRF family.</text>
</comment>
<feature type="domain" description="NDT80" evidence="11">
    <location>
        <begin position="227"/>
        <end position="511"/>
    </location>
</feature>
<sequence length="1136" mass="126621">MDVLADEQILHAELGRDFRIDPEAIEQLERYLTSSDGGICLPDEVIPAMAYSNTGRPQVCQQPPDLCYPSKTVSLAAPCTTSNGVMNGHMHNMHYSCPPITSMDGQGGYDNPAMHPLPDSPPDSEPYSPPDGHRNLHVTSSESKFGIVNSANTMNQHMYGPPHHRPPGVPPGMPPGMSPGMPPKMSSGYNEPPSLNHLLPVSHVPPPIPPSTVTCATPVPLPTSSQMNNPQVLSPPNMSPNMHGNASAKKRKYPENTGASLTSALFNTNRNNGSMSIKQEPNAVPASAFPPYMVDYEDDQYSNCYDPESSNGYLESQYQVIKWQPFQVQKWNVLTDANLKDLPPPQYRVDSDKGFNFSVSDDSFVCQKKNHFQVTVHIGIGAEPRYVRTTDGVKKIDCFCIHFHGVKLESQSQLIKIEQSQSDRTKKMFHPVKVDLLPDQTNKVTVGRLHFSETTSNNMRKKGRPNPDQRYFQLSVTLCAHSGENSYMVAANASERLIVRASNPGQFDSDVDVLWQKAQTPNGVYHEGRVGINTDHLDEALTVNGNIKLTGRILQPSDIRAKEDLKEMDSKDQLKKVSQMKIYHYNYSPDFAESAGIPEDKRGDTGVIAQEVREVLPDAVMETGDVLLPGGQKIQNLLVVNKERIFMENVGAVKELCKLTDNLEVRIDELEKMNTKLSKLKRFDSIKSTVSSKSSCSVSTISSMPKRTSQRHPHHSRSVPYKEHKSSNGTPRPAPTSTDSQGWCSNRFIQLTIITLILIMAFCLIAITILYIMERNKESGNVTNNHNYINSATPSLNAGHSQPISGKNMSSRGPFGVITTPVPPVTSESAVVTSHMVTPSFTRSPLLIIPPYPQCDPNTTCNERQCCPPPIQHDQEGPMYVPWTHHNRNHVENDDIPATDAVPQSVDNNTQRNSSNPSYRLITDNPVTPSPVTPRPSQQTGNALPQDNTVPVTVKPVDQQPNVIVNTIDESNTDTQGYNYNNGDTNSNEVKVSHRRKRFVTTDQLKATVFLKELNFEFDSKFCSNCTNTNKTYILRLSQYFGFEPVTIKFNLETDMTVSMCLNVSETSCLVNPGQMEIQHESEYEWKMPIGSYFYSAFRFRVTSRDQNSPCTLRPEDTANPFIEYNLNFERTCDDR</sequence>
<dbReference type="InterPro" id="IPR008967">
    <property type="entry name" value="p53-like_TF_DNA-bd_sf"/>
</dbReference>
<feature type="region of interest" description="Disordered" evidence="9">
    <location>
        <begin position="885"/>
        <end position="955"/>
    </location>
</feature>
<dbReference type="Pfam" id="PF13884">
    <property type="entry name" value="Peptidase_S74"/>
    <property type="match status" value="1"/>
</dbReference>
<feature type="transmembrane region" description="Helical" evidence="10">
    <location>
        <begin position="748"/>
        <end position="772"/>
    </location>
</feature>
<reference evidence="13 14" key="1">
    <citation type="journal article" date="2017" name="Nat. Ecol. Evol.">
        <title>Scallop genome provides insights into evolution of bilaterian karyotype and development.</title>
        <authorList>
            <person name="Wang S."/>
            <person name="Zhang J."/>
            <person name="Jiao W."/>
            <person name="Li J."/>
            <person name="Xun X."/>
            <person name="Sun Y."/>
            <person name="Guo X."/>
            <person name="Huan P."/>
            <person name="Dong B."/>
            <person name="Zhang L."/>
            <person name="Hu X."/>
            <person name="Sun X."/>
            <person name="Wang J."/>
            <person name="Zhao C."/>
            <person name="Wang Y."/>
            <person name="Wang D."/>
            <person name="Huang X."/>
            <person name="Wang R."/>
            <person name="Lv J."/>
            <person name="Li Y."/>
            <person name="Zhang Z."/>
            <person name="Liu B."/>
            <person name="Lu W."/>
            <person name="Hui Y."/>
            <person name="Liang J."/>
            <person name="Zhou Z."/>
            <person name="Hou R."/>
            <person name="Li X."/>
            <person name="Liu Y."/>
            <person name="Li H."/>
            <person name="Ning X."/>
            <person name="Lin Y."/>
            <person name="Zhao L."/>
            <person name="Xing Q."/>
            <person name="Dou J."/>
            <person name="Li Y."/>
            <person name="Mao J."/>
            <person name="Guo H."/>
            <person name="Dou H."/>
            <person name="Li T."/>
            <person name="Mu C."/>
            <person name="Jiang W."/>
            <person name="Fu Q."/>
            <person name="Fu X."/>
            <person name="Miao Y."/>
            <person name="Liu J."/>
            <person name="Yu Q."/>
            <person name="Li R."/>
            <person name="Liao H."/>
            <person name="Li X."/>
            <person name="Kong Y."/>
            <person name="Jiang Z."/>
            <person name="Chourrout D."/>
            <person name="Li R."/>
            <person name="Bao Z."/>
        </authorList>
    </citation>
    <scope>NUCLEOTIDE SEQUENCE [LARGE SCALE GENOMIC DNA]</scope>
    <source>
        <strain evidence="13 14">PY_sf001</strain>
    </source>
</reference>
<evidence type="ECO:0000313" key="14">
    <source>
        <dbReference type="Proteomes" id="UP000242188"/>
    </source>
</evidence>
<gene>
    <name evidence="13" type="ORF">KP79_PYT18866</name>
</gene>
<feature type="compositionally biased region" description="Polar residues" evidence="9">
    <location>
        <begin position="905"/>
        <end position="918"/>
    </location>
</feature>
<evidence type="ECO:0000256" key="6">
    <source>
        <dbReference type="ARBA" id="ARBA00023136"/>
    </source>
</evidence>
<organism evidence="13 14">
    <name type="scientific">Mizuhopecten yessoensis</name>
    <name type="common">Japanese scallop</name>
    <name type="synonym">Patinopecten yessoensis</name>
    <dbReference type="NCBI Taxonomy" id="6573"/>
    <lineage>
        <taxon>Eukaryota</taxon>
        <taxon>Metazoa</taxon>
        <taxon>Spiralia</taxon>
        <taxon>Lophotrochozoa</taxon>
        <taxon>Mollusca</taxon>
        <taxon>Bivalvia</taxon>
        <taxon>Autobranchia</taxon>
        <taxon>Pteriomorphia</taxon>
        <taxon>Pectinida</taxon>
        <taxon>Pectinoidea</taxon>
        <taxon>Pectinidae</taxon>
        <taxon>Mizuhopecten</taxon>
    </lineage>
</organism>
<dbReference type="PANTHER" id="PTHR13029">
    <property type="match status" value="1"/>
</dbReference>
<dbReference type="PANTHER" id="PTHR13029:SF18">
    <property type="entry name" value="MYELIN REGULATORY FACTOR HOMOLOG 1"/>
    <property type="match status" value="1"/>
</dbReference>
<dbReference type="AlphaFoldDB" id="A0A210QDE9"/>
<dbReference type="Proteomes" id="UP000242188">
    <property type="component" value="Unassembled WGS sequence"/>
</dbReference>